<dbReference type="Gene3D" id="3.30.1490.150">
    <property type="entry name" value="Hypothetical protein ph0010, domain 2"/>
    <property type="match status" value="1"/>
</dbReference>
<dbReference type="PANTHER" id="PTHR13016">
    <property type="entry name" value="AMMECR1 HOMOLOG"/>
    <property type="match status" value="1"/>
</dbReference>
<dbReference type="NCBIfam" id="TIGR04335">
    <property type="entry name" value="AmmeMemoSam_A"/>
    <property type="match status" value="1"/>
</dbReference>
<reference evidence="2 3" key="1">
    <citation type="submission" date="2015-08" db="EMBL/GenBank/DDBJ databases">
        <title>Complete genome sequence of Sulfurifustis variabilis.</title>
        <authorList>
            <person name="Miura A."/>
            <person name="Kojima H."/>
            <person name="Fukui M."/>
        </authorList>
    </citation>
    <scope>NUCLEOTIDE SEQUENCE [LARGE SCALE GENOMIC DNA]</scope>
    <source>
        <strain evidence="3">skN76</strain>
    </source>
</reference>
<dbReference type="Proteomes" id="UP000218899">
    <property type="component" value="Chromosome"/>
</dbReference>
<dbReference type="EMBL" id="AP014936">
    <property type="protein sequence ID" value="BAU49519.1"/>
    <property type="molecule type" value="Genomic_DNA"/>
</dbReference>
<name>A0A1B4V7M4_9GAMM</name>
<dbReference type="Gene3D" id="3.30.700.20">
    <property type="entry name" value="Hypothetical protein ph0010, domain 1"/>
    <property type="match status" value="1"/>
</dbReference>
<organism evidence="2 3">
    <name type="scientific">Sulfurifustis variabilis</name>
    <dbReference type="NCBI Taxonomy" id="1675686"/>
    <lineage>
        <taxon>Bacteria</taxon>
        <taxon>Pseudomonadati</taxon>
        <taxon>Pseudomonadota</taxon>
        <taxon>Gammaproteobacteria</taxon>
        <taxon>Acidiferrobacterales</taxon>
        <taxon>Acidiferrobacteraceae</taxon>
        <taxon>Sulfurifustis</taxon>
    </lineage>
</organism>
<dbReference type="InterPro" id="IPR036071">
    <property type="entry name" value="AMMECR1_dom_sf"/>
</dbReference>
<dbReference type="AlphaFoldDB" id="A0A1B4V7M4"/>
<evidence type="ECO:0000313" key="3">
    <source>
        <dbReference type="Proteomes" id="UP000218899"/>
    </source>
</evidence>
<protein>
    <submittedName>
        <fullName evidence="2">AMMECR1 domain-containing protein</fullName>
    </submittedName>
</protein>
<keyword evidence="3" id="KW-1185">Reference proteome</keyword>
<dbReference type="InterPro" id="IPR023473">
    <property type="entry name" value="AMMECR1"/>
</dbReference>
<sequence length="193" mass="21669">MARTFSNEEASLNPGERARLADLARTSIRKGLCGERLAVRPEEHGPGLCAVRASFVTIEVEERLRGCIGTLEAHRPLVVDVVENAYSAAYHDPRFPALTWPEFERLSLHISILSVPEPLAFESEEDLLRQLRPGVDGLILAEGHRHGTFLPAVWHALPDPREFLRHLKHKAGLPPEYWSASIRVARYTAESIR</sequence>
<dbReference type="SUPFAM" id="SSF143447">
    <property type="entry name" value="AMMECR1-like"/>
    <property type="match status" value="1"/>
</dbReference>
<evidence type="ECO:0000259" key="1">
    <source>
        <dbReference type="PROSITE" id="PS51112"/>
    </source>
</evidence>
<dbReference type="Pfam" id="PF01871">
    <property type="entry name" value="AMMECR1"/>
    <property type="match status" value="1"/>
</dbReference>
<accession>A0A1B4V7M4</accession>
<proteinExistence type="predicted"/>
<dbReference type="PROSITE" id="PS51112">
    <property type="entry name" value="AMMECR1"/>
    <property type="match status" value="1"/>
</dbReference>
<feature type="domain" description="AMMECR1" evidence="1">
    <location>
        <begin position="15"/>
        <end position="193"/>
    </location>
</feature>
<gene>
    <name evidence="2" type="ORF">SVA_2971</name>
</gene>
<dbReference type="InterPro" id="IPR002733">
    <property type="entry name" value="AMMECR1_domain"/>
</dbReference>
<evidence type="ECO:0000313" key="2">
    <source>
        <dbReference type="EMBL" id="BAU49519.1"/>
    </source>
</evidence>
<dbReference type="RefSeq" id="WP_096461911.1">
    <property type="nucleotide sequence ID" value="NZ_AP014936.1"/>
</dbReference>
<dbReference type="NCBIfam" id="TIGR00296">
    <property type="entry name" value="TIGR00296 family protein"/>
    <property type="match status" value="1"/>
</dbReference>
<dbReference type="KEGG" id="sva:SVA_2971"/>
<dbReference type="OrthoDB" id="9782820at2"/>
<dbReference type="PANTHER" id="PTHR13016:SF0">
    <property type="entry name" value="AMME SYNDROME CANDIDATE GENE 1 PROTEIN"/>
    <property type="match status" value="1"/>
</dbReference>
<dbReference type="InterPro" id="IPR027623">
    <property type="entry name" value="AmmeMemoSam_A"/>
</dbReference>
<dbReference type="InterPro" id="IPR027485">
    <property type="entry name" value="AMMECR1_N"/>
</dbReference>